<protein>
    <recommendedName>
        <fullName evidence="12">Secretion system C-terminal sorting domain-containing protein</fullName>
    </recommendedName>
</protein>
<proteinExistence type="inferred from homology"/>
<evidence type="ECO:0000256" key="3">
    <source>
        <dbReference type="ARBA" id="ARBA00022525"/>
    </source>
</evidence>
<feature type="domain" description="Secretion system C-terminal sorting" evidence="9">
    <location>
        <begin position="450"/>
        <end position="525"/>
    </location>
</feature>
<evidence type="ECO:0000259" key="10">
    <source>
        <dbReference type="Pfam" id="PF22842"/>
    </source>
</evidence>
<dbReference type="NCBIfam" id="TIGR04183">
    <property type="entry name" value="Por_Secre_tail"/>
    <property type="match status" value="1"/>
</dbReference>
<dbReference type="InterPro" id="IPR006626">
    <property type="entry name" value="PbH1"/>
</dbReference>
<feature type="domain" description="Pel9A-like right handed beta-helix region" evidence="10">
    <location>
        <begin position="139"/>
        <end position="334"/>
    </location>
</feature>
<comment type="subcellular location">
    <subcellularLocation>
        <location evidence="2">Secreted</location>
    </subcellularLocation>
</comment>
<keyword evidence="4" id="KW-0479">Metal-binding</keyword>
<dbReference type="InterPro" id="IPR053868">
    <property type="entry name" value="Pel9A-like_beta_helix"/>
</dbReference>
<dbReference type="GO" id="GO:0046872">
    <property type="term" value="F:metal ion binding"/>
    <property type="evidence" value="ECO:0007669"/>
    <property type="project" value="UniProtKB-KW"/>
</dbReference>
<comment type="similarity">
    <text evidence="8">Belongs to the polysaccharide lyase 9 family.</text>
</comment>
<dbReference type="Pfam" id="PF18962">
    <property type="entry name" value="Por_Secre_tail"/>
    <property type="match status" value="1"/>
</dbReference>
<reference evidence="11" key="1">
    <citation type="submission" date="2018-07" db="EMBL/GenBank/DDBJ databases">
        <authorList>
            <consortium name="Genoscope - CEA"/>
            <person name="William W."/>
        </authorList>
    </citation>
    <scope>NUCLEOTIDE SEQUENCE</scope>
    <source>
        <strain evidence="11">IK1</strain>
    </source>
</reference>
<name>A0A653AKP3_9BACT</name>
<comment type="cofactor">
    <cofactor evidence="1">
        <name>Ca(2+)</name>
        <dbReference type="ChEBI" id="CHEBI:29108"/>
    </cofactor>
</comment>
<evidence type="ECO:0000256" key="2">
    <source>
        <dbReference type="ARBA" id="ARBA00004613"/>
    </source>
</evidence>
<organism evidence="11">
    <name type="scientific">uncultured Paludibacter sp</name>
    <dbReference type="NCBI Taxonomy" id="497635"/>
    <lineage>
        <taxon>Bacteria</taxon>
        <taxon>Pseudomonadati</taxon>
        <taxon>Bacteroidota</taxon>
        <taxon>Bacteroidia</taxon>
        <taxon>Bacteroidales</taxon>
        <taxon>Paludibacteraceae</taxon>
        <taxon>Paludibacter</taxon>
        <taxon>environmental samples</taxon>
    </lineage>
</organism>
<sequence>MKIHIKFYFICFLFLLFTVKTFAVTYYVSPNGSASATGTISAPLTFTVAIAKSLTAGDSVIIRGGMYSFSTRQNISKSGSSTNYIHIVNYQGEVPVLDFRTQAYNSSNQGISLSGSYVHIKGLIIQGAGDNGMQVTGSNCEIENCTFRWNCDSGLQMKTGSNNLILNCDSYENFDYKTGGTSSPDYGGNADGFADKQYSNTGTNTYKGCRSWKNSDDGWDSYEKTGNTVYDSCWCYAMAPSSYDMTEHIRFKTDSATWFYQFKNASGRYIITNYGNGNGFKLGGNSTVNNTTLRNCVATGNKVKGFDQNNNAGAMVLYNCTSYLNGTNYGFSNSGVGTLLIKNSASLSGTNSNSFKTTSYTQSNNTWSSGFSCSATDFVSLDGTQIVAERKTDGSLPEIDLLHLTSTSTMIDKGVDVGINFYGTAPDLGAFEYNPSTKVIRINSNENFRIYPNPVNETSVICFNSASNDIITVQLIDLSGKVLQKFNANAVAGENTIKLNTRILNHGNYFYNIKGRNINSTGKFVK</sequence>
<evidence type="ECO:0000313" key="11">
    <source>
        <dbReference type="EMBL" id="VBB48662.1"/>
    </source>
</evidence>
<dbReference type="GO" id="GO:0016837">
    <property type="term" value="F:carbon-oxygen lyase activity, acting on polysaccharides"/>
    <property type="evidence" value="ECO:0007669"/>
    <property type="project" value="TreeGrafter"/>
</dbReference>
<evidence type="ECO:0000256" key="6">
    <source>
        <dbReference type="ARBA" id="ARBA00022837"/>
    </source>
</evidence>
<evidence type="ECO:0000256" key="8">
    <source>
        <dbReference type="ARBA" id="ARBA00038263"/>
    </source>
</evidence>
<dbReference type="InterPro" id="IPR026444">
    <property type="entry name" value="Secre_tail"/>
</dbReference>
<dbReference type="AlphaFoldDB" id="A0A653AKP3"/>
<dbReference type="Gene3D" id="2.160.20.10">
    <property type="entry name" value="Single-stranded right-handed beta-helix, Pectin lyase-like"/>
    <property type="match status" value="1"/>
</dbReference>
<dbReference type="Pfam" id="PF22842">
    <property type="entry name" value="Pel9A-like_beta_helix"/>
    <property type="match status" value="1"/>
</dbReference>
<dbReference type="EMBL" id="UPXZ01000042">
    <property type="protein sequence ID" value="VBB48662.1"/>
    <property type="molecule type" value="Genomic_DNA"/>
</dbReference>
<dbReference type="InterPro" id="IPR052052">
    <property type="entry name" value="Polysaccharide_Lyase_9"/>
</dbReference>
<gene>
    <name evidence="11" type="ORF">TRIP_D50026</name>
</gene>
<evidence type="ECO:0000256" key="1">
    <source>
        <dbReference type="ARBA" id="ARBA00001913"/>
    </source>
</evidence>
<keyword evidence="6" id="KW-0106">Calcium</keyword>
<dbReference type="PANTHER" id="PTHR40088">
    <property type="entry name" value="PECTATE LYASE (EUROFUNG)"/>
    <property type="match status" value="1"/>
</dbReference>
<keyword evidence="5" id="KW-0732">Signal</keyword>
<dbReference type="InterPro" id="IPR011050">
    <property type="entry name" value="Pectin_lyase_fold/virulence"/>
</dbReference>
<evidence type="ECO:0000256" key="4">
    <source>
        <dbReference type="ARBA" id="ARBA00022723"/>
    </source>
</evidence>
<evidence type="ECO:0000256" key="7">
    <source>
        <dbReference type="ARBA" id="ARBA00023239"/>
    </source>
</evidence>
<keyword evidence="7" id="KW-0456">Lyase</keyword>
<keyword evidence="3" id="KW-0964">Secreted</keyword>
<dbReference type="PANTHER" id="PTHR40088:SF1">
    <property type="entry name" value="PECTATE LYASE PEL9"/>
    <property type="match status" value="1"/>
</dbReference>
<dbReference type="SMART" id="SM00710">
    <property type="entry name" value="PbH1"/>
    <property type="match status" value="5"/>
</dbReference>
<dbReference type="GO" id="GO:0005576">
    <property type="term" value="C:extracellular region"/>
    <property type="evidence" value="ECO:0007669"/>
    <property type="project" value="UniProtKB-SubCell"/>
</dbReference>
<evidence type="ECO:0000256" key="5">
    <source>
        <dbReference type="ARBA" id="ARBA00022729"/>
    </source>
</evidence>
<evidence type="ECO:0000259" key="9">
    <source>
        <dbReference type="Pfam" id="PF18962"/>
    </source>
</evidence>
<evidence type="ECO:0008006" key="12">
    <source>
        <dbReference type="Google" id="ProtNLM"/>
    </source>
</evidence>
<dbReference type="InterPro" id="IPR012334">
    <property type="entry name" value="Pectin_lyas_fold"/>
</dbReference>
<dbReference type="SUPFAM" id="SSF51126">
    <property type="entry name" value="Pectin lyase-like"/>
    <property type="match status" value="1"/>
</dbReference>
<accession>A0A653AKP3</accession>